<sequence length="556" mass="61956">MLNLNNRASHDDTSGTNATSSTLAVTDPVWKVLIYDQLGQDIISPLLKVNDLRENGVTVHMPLSSDRQPIPDVPAIYFIQPTADNIRRISEDFTKQLYESYYINFSSTVPRQLLEDLAAATIQTGAATQIAQVYDQYLNFVCLEPNLFSLQLTDSYRTLNDASASDSSIEALTDRIVSSLFSVIITMGVVPYIRAPRGNAAAQVATKLNSRIRDHVINSKSDFMGDGGLSLTRPVLVLLDRNMDLTTMLNHTWTYSTLVHDLLDMKLNRVVIFEEEGGQKKRKVFDIDVNDFFWSKNNGLPFPQVAEDVDLEINRYKADSEELTRSMGVSSLEELGDASNDFSANAKGLSTAIKRLPELTERKRVLDMHMNIATNLFKQIQARQLDQFFAAEENITKQTKTTLLESIRDPNRSTEDKLRLFIIYYLSVEDVPKDDFAEYERALTEAGCSVGALKYVKQVRAFFKMTAMSNAVAVPGSTASDFFGKIGSKFTDHLKDAGVAGHFDTLISGVKSLIPTRKDLPATRIVDAIMEGAQGGETDDYLFFDPKAARDTGKQV</sequence>
<comment type="similarity">
    <text evidence="1">Belongs to the STXBP/unc-18/SEC1 family.</text>
</comment>
<evidence type="ECO:0000313" key="4">
    <source>
        <dbReference type="Proteomes" id="UP001212841"/>
    </source>
</evidence>
<dbReference type="SUPFAM" id="SSF56815">
    <property type="entry name" value="Sec1/munc18-like (SM) proteins"/>
    <property type="match status" value="1"/>
</dbReference>
<dbReference type="Pfam" id="PF00995">
    <property type="entry name" value="Sec1"/>
    <property type="match status" value="1"/>
</dbReference>
<dbReference type="AlphaFoldDB" id="A0AAD5WXK7"/>
<dbReference type="InterPro" id="IPR001619">
    <property type="entry name" value="Sec1-like"/>
</dbReference>
<evidence type="ECO:0000256" key="2">
    <source>
        <dbReference type="SAM" id="MobiDB-lite"/>
    </source>
</evidence>
<feature type="non-terminal residue" evidence="3">
    <location>
        <position position="556"/>
    </location>
</feature>
<dbReference type="EMBL" id="JADGJD010002017">
    <property type="protein sequence ID" value="KAJ3035694.1"/>
    <property type="molecule type" value="Genomic_DNA"/>
</dbReference>
<feature type="region of interest" description="Disordered" evidence="2">
    <location>
        <begin position="1"/>
        <end position="20"/>
    </location>
</feature>
<evidence type="ECO:0000256" key="1">
    <source>
        <dbReference type="ARBA" id="ARBA00009884"/>
    </source>
</evidence>
<accession>A0AAD5WXK7</accession>
<dbReference type="InterPro" id="IPR043154">
    <property type="entry name" value="Sec-1-like_dom1"/>
</dbReference>
<keyword evidence="4" id="KW-1185">Reference proteome</keyword>
<protein>
    <submittedName>
        <fullName evidence="3">Vesicle trafficking between the ER and Golgi</fullName>
    </submittedName>
</protein>
<proteinExistence type="inferred from homology"/>
<dbReference type="GO" id="GO:0016192">
    <property type="term" value="P:vesicle-mediated transport"/>
    <property type="evidence" value="ECO:0007669"/>
    <property type="project" value="InterPro"/>
</dbReference>
<dbReference type="Gene3D" id="3.40.50.2060">
    <property type="match status" value="1"/>
</dbReference>
<dbReference type="Proteomes" id="UP001212841">
    <property type="component" value="Unassembled WGS sequence"/>
</dbReference>
<dbReference type="InterPro" id="IPR043127">
    <property type="entry name" value="Sec-1-like_dom3a"/>
</dbReference>
<dbReference type="InterPro" id="IPR036045">
    <property type="entry name" value="Sec1-like_sf"/>
</dbReference>
<dbReference type="Gene3D" id="3.90.830.10">
    <property type="entry name" value="Syntaxin Binding Protein 1, Chain A, domain 2"/>
    <property type="match status" value="1"/>
</dbReference>
<gene>
    <name evidence="3" type="primary">SLY1</name>
    <name evidence="3" type="ORF">HK097_004130</name>
</gene>
<organism evidence="3 4">
    <name type="scientific">Rhizophlyctis rosea</name>
    <dbReference type="NCBI Taxonomy" id="64517"/>
    <lineage>
        <taxon>Eukaryota</taxon>
        <taxon>Fungi</taxon>
        <taxon>Fungi incertae sedis</taxon>
        <taxon>Chytridiomycota</taxon>
        <taxon>Chytridiomycota incertae sedis</taxon>
        <taxon>Chytridiomycetes</taxon>
        <taxon>Rhizophlyctidales</taxon>
        <taxon>Rhizophlyctidaceae</taxon>
        <taxon>Rhizophlyctis</taxon>
    </lineage>
</organism>
<comment type="caution">
    <text evidence="3">The sequence shown here is derived from an EMBL/GenBank/DDBJ whole genome shotgun (WGS) entry which is preliminary data.</text>
</comment>
<dbReference type="Gene3D" id="3.40.50.1910">
    <property type="match status" value="1"/>
</dbReference>
<reference evidence="3" key="1">
    <citation type="submission" date="2020-05" db="EMBL/GenBank/DDBJ databases">
        <title>Phylogenomic resolution of chytrid fungi.</title>
        <authorList>
            <person name="Stajich J.E."/>
            <person name="Amses K."/>
            <person name="Simmons R."/>
            <person name="Seto K."/>
            <person name="Myers J."/>
            <person name="Bonds A."/>
            <person name="Quandt C.A."/>
            <person name="Barry K."/>
            <person name="Liu P."/>
            <person name="Grigoriev I."/>
            <person name="Longcore J.E."/>
            <person name="James T.Y."/>
        </authorList>
    </citation>
    <scope>NUCLEOTIDE SEQUENCE</scope>
    <source>
        <strain evidence="3">JEL0318</strain>
    </source>
</reference>
<dbReference type="PANTHER" id="PTHR11679">
    <property type="entry name" value="VESICLE PROTEIN SORTING-ASSOCIATED"/>
    <property type="match status" value="1"/>
</dbReference>
<dbReference type="Gene3D" id="1.25.40.60">
    <property type="match status" value="1"/>
</dbReference>
<evidence type="ECO:0000313" key="3">
    <source>
        <dbReference type="EMBL" id="KAJ3035694.1"/>
    </source>
</evidence>
<name>A0AAD5WXK7_9FUNG</name>
<dbReference type="InterPro" id="IPR027482">
    <property type="entry name" value="Sec1-like_dom2"/>
</dbReference>